<evidence type="ECO:0000256" key="1">
    <source>
        <dbReference type="SAM" id="Phobius"/>
    </source>
</evidence>
<keyword evidence="1" id="KW-1133">Transmembrane helix</keyword>
<protein>
    <submittedName>
        <fullName evidence="2">Uncharacterized protein</fullName>
    </submittedName>
</protein>
<keyword evidence="1" id="KW-0472">Membrane</keyword>
<name>A0A7W9U3T0_9BURK</name>
<sequence length="74" mass="7847">MSYWKYDPETRSYSGDSGPQLAIGVFVLAAITIGVYFGVNCALAFAAVIAAVAAIAWLLPRVKRAGRGNARKGK</sequence>
<dbReference type="RefSeq" id="WP_184123944.1">
    <property type="nucleotide sequence ID" value="NZ_JACHBW010000027.1"/>
</dbReference>
<dbReference type="Proteomes" id="UP000571554">
    <property type="component" value="Unassembled WGS sequence"/>
</dbReference>
<keyword evidence="3" id="KW-1185">Reference proteome</keyword>
<accession>A0A7W9U3T0</accession>
<feature type="transmembrane region" description="Helical" evidence="1">
    <location>
        <begin position="43"/>
        <end position="62"/>
    </location>
</feature>
<gene>
    <name evidence="2" type="ORF">F4827_006376</name>
</gene>
<evidence type="ECO:0000313" key="2">
    <source>
        <dbReference type="EMBL" id="MBB6106501.1"/>
    </source>
</evidence>
<comment type="caution">
    <text evidence="2">The sequence shown here is derived from an EMBL/GenBank/DDBJ whole genome shotgun (WGS) entry which is preliminary data.</text>
</comment>
<organism evidence="2 3">
    <name type="scientific">Paraburkholderia bannensis</name>
    <dbReference type="NCBI Taxonomy" id="765414"/>
    <lineage>
        <taxon>Bacteria</taxon>
        <taxon>Pseudomonadati</taxon>
        <taxon>Pseudomonadota</taxon>
        <taxon>Betaproteobacteria</taxon>
        <taxon>Burkholderiales</taxon>
        <taxon>Burkholderiaceae</taxon>
        <taxon>Paraburkholderia</taxon>
    </lineage>
</organism>
<dbReference type="AlphaFoldDB" id="A0A7W9U3T0"/>
<reference evidence="2 3" key="1">
    <citation type="submission" date="2020-08" db="EMBL/GenBank/DDBJ databases">
        <title>Above-ground endophytic microbial communities from plants in different locations in the United States.</title>
        <authorList>
            <person name="Frank C."/>
        </authorList>
    </citation>
    <scope>NUCLEOTIDE SEQUENCE [LARGE SCALE GENOMIC DNA]</scope>
    <source>
        <strain evidence="2 3">WP4_2_2</strain>
    </source>
</reference>
<feature type="transmembrane region" description="Helical" evidence="1">
    <location>
        <begin position="21"/>
        <end position="37"/>
    </location>
</feature>
<evidence type="ECO:0000313" key="3">
    <source>
        <dbReference type="Proteomes" id="UP000571554"/>
    </source>
</evidence>
<dbReference type="EMBL" id="JACHBW010000027">
    <property type="protein sequence ID" value="MBB6106501.1"/>
    <property type="molecule type" value="Genomic_DNA"/>
</dbReference>
<proteinExistence type="predicted"/>
<keyword evidence="1" id="KW-0812">Transmembrane</keyword>